<accession>A0ABX1QVN9</accession>
<organism evidence="1 2">
    <name type="scientific">Flavobacterium solisilvae</name>
    <dbReference type="NCBI Taxonomy" id="1852019"/>
    <lineage>
        <taxon>Bacteria</taxon>
        <taxon>Pseudomonadati</taxon>
        <taxon>Bacteroidota</taxon>
        <taxon>Flavobacteriia</taxon>
        <taxon>Flavobacteriales</taxon>
        <taxon>Flavobacteriaceae</taxon>
        <taxon>Flavobacterium</taxon>
    </lineage>
</organism>
<sequence>MNNYTFKIYTSVENLPNDWDVVAYDNVFLQTQYLNVLEKSAPVNMQCFFIGIFEETKLIGIALAQYLNLNKLESFGERDKCLKTSVRNFVFKNFASHVLFLGNNMITGQNGYQFKKDISFDEIGKLLLLCSEEIISYFKKQKTKIHIVSFKDFYQDCANELKTNTFSTIYEFNTQPNMIFKIPSHWKTKEDYVAAFSKKYRDQYKRAHKKIEGITVRELSLEETIKHENRIYDLYYYVAKNAPFNTFFLAKNHFSTFKKQCGNRFKIIGYFKNEDLVGFHTILLNGNTLETYFLGYDEKVQKESMLYLNMLYTMTEFAIENNFGRIIFGRTALEIKSSIGAKPVMMSGFIYHTNSLVNKFLPKIFPKLEPTLAWQQRHPFK</sequence>
<protein>
    <submittedName>
        <fullName evidence="1">GNAT family N-acetyltransferase</fullName>
    </submittedName>
</protein>
<dbReference type="Gene3D" id="3.40.630.30">
    <property type="match status" value="1"/>
</dbReference>
<name>A0ABX1QVN9_9FLAO</name>
<dbReference type="RefSeq" id="WP_169524235.1">
    <property type="nucleotide sequence ID" value="NZ_JAAMPT010000207.1"/>
</dbReference>
<evidence type="ECO:0000313" key="1">
    <source>
        <dbReference type="EMBL" id="NMH25540.1"/>
    </source>
</evidence>
<reference evidence="1 2" key="1">
    <citation type="submission" date="2020-02" db="EMBL/GenBank/DDBJ databases">
        <title>Flavobacterium sp. genome.</title>
        <authorList>
            <person name="Jung H.S."/>
            <person name="Baek J.H."/>
            <person name="Jeon C.O."/>
        </authorList>
    </citation>
    <scope>NUCLEOTIDE SEQUENCE [LARGE SCALE GENOMIC DNA]</scope>
    <source>
        <strain evidence="1 2">SE-s27</strain>
    </source>
</reference>
<evidence type="ECO:0000313" key="2">
    <source>
        <dbReference type="Proteomes" id="UP000767947"/>
    </source>
</evidence>
<dbReference type="InterPro" id="IPR016181">
    <property type="entry name" value="Acyl_CoA_acyltransferase"/>
</dbReference>
<proteinExistence type="predicted"/>
<gene>
    <name evidence="1" type="ORF">G6042_09700</name>
</gene>
<comment type="caution">
    <text evidence="1">The sequence shown here is derived from an EMBL/GenBank/DDBJ whole genome shotgun (WGS) entry which is preliminary data.</text>
</comment>
<dbReference type="EMBL" id="JAAMPT010000207">
    <property type="protein sequence ID" value="NMH25540.1"/>
    <property type="molecule type" value="Genomic_DNA"/>
</dbReference>
<dbReference type="SUPFAM" id="SSF55729">
    <property type="entry name" value="Acyl-CoA N-acyltransferases (Nat)"/>
    <property type="match status" value="1"/>
</dbReference>
<dbReference type="Proteomes" id="UP000767947">
    <property type="component" value="Unassembled WGS sequence"/>
</dbReference>
<keyword evidence="2" id="KW-1185">Reference proteome</keyword>